<comment type="caution">
    <text evidence="2">The sequence shown here is derived from an EMBL/GenBank/DDBJ whole genome shotgun (WGS) entry which is preliminary data.</text>
</comment>
<gene>
    <name evidence="2" type="ORF">JI751_03800</name>
</gene>
<evidence type="ECO:0000256" key="1">
    <source>
        <dbReference type="SAM" id="Phobius"/>
    </source>
</evidence>
<name>A0ABS1L6Z1_9ACTN</name>
<evidence type="ECO:0000313" key="2">
    <source>
        <dbReference type="EMBL" id="MBL0746722.1"/>
    </source>
</evidence>
<accession>A0ABS1L6Z1</accession>
<keyword evidence="1" id="KW-0472">Membrane</keyword>
<sequence>MRTLRRLLAPHARTSWLTFAAVAVATVLVAIVVVVLTGSGRVALAGVFGTWFAVVAALAAFLDAILVPGNPDLRRQAGHAGGWSGTVGVGGDFSHGGGGPGGDGGSC</sequence>
<keyword evidence="1" id="KW-1133">Transmembrane helix</keyword>
<dbReference type="RefSeq" id="WP_201933545.1">
    <property type="nucleotide sequence ID" value="NZ_JAERSG010000001.1"/>
</dbReference>
<dbReference type="Proteomes" id="UP000636918">
    <property type="component" value="Unassembled WGS sequence"/>
</dbReference>
<feature type="transmembrane region" description="Helical" evidence="1">
    <location>
        <begin position="16"/>
        <end position="36"/>
    </location>
</feature>
<dbReference type="EMBL" id="JAERSG010000001">
    <property type="protein sequence ID" value="MBL0746722.1"/>
    <property type="molecule type" value="Genomic_DNA"/>
</dbReference>
<reference evidence="2 3" key="1">
    <citation type="submission" date="2021-01" db="EMBL/GenBank/DDBJ databases">
        <title>Genome seq and assembly of Nocardiodes sp. G10.</title>
        <authorList>
            <person name="Chhetri G."/>
        </authorList>
    </citation>
    <scope>NUCLEOTIDE SEQUENCE [LARGE SCALE GENOMIC DNA]</scope>
    <source>
        <strain evidence="2 3">G10</strain>
    </source>
</reference>
<feature type="transmembrane region" description="Helical" evidence="1">
    <location>
        <begin position="42"/>
        <end position="66"/>
    </location>
</feature>
<keyword evidence="3" id="KW-1185">Reference proteome</keyword>
<organism evidence="2 3">
    <name type="scientific">Nocardioides baculatus</name>
    <dbReference type="NCBI Taxonomy" id="2801337"/>
    <lineage>
        <taxon>Bacteria</taxon>
        <taxon>Bacillati</taxon>
        <taxon>Actinomycetota</taxon>
        <taxon>Actinomycetes</taxon>
        <taxon>Propionibacteriales</taxon>
        <taxon>Nocardioidaceae</taxon>
        <taxon>Nocardioides</taxon>
    </lineage>
</organism>
<keyword evidence="1" id="KW-0812">Transmembrane</keyword>
<proteinExistence type="predicted"/>
<protein>
    <submittedName>
        <fullName evidence="2">Uncharacterized protein</fullName>
    </submittedName>
</protein>
<evidence type="ECO:0000313" key="3">
    <source>
        <dbReference type="Proteomes" id="UP000636918"/>
    </source>
</evidence>